<feature type="compositionally biased region" description="Pro residues" evidence="6">
    <location>
        <begin position="721"/>
        <end position="748"/>
    </location>
</feature>
<evidence type="ECO:0000256" key="3">
    <source>
        <dbReference type="ARBA" id="ARBA00022553"/>
    </source>
</evidence>
<keyword evidence="10" id="KW-1185">Reference proteome</keyword>
<dbReference type="Pfam" id="PF08376">
    <property type="entry name" value="NIT"/>
    <property type="match status" value="1"/>
</dbReference>
<dbReference type="PANTHER" id="PTHR45436">
    <property type="entry name" value="SENSOR HISTIDINE KINASE YKOH"/>
    <property type="match status" value="1"/>
</dbReference>
<gene>
    <name evidence="9" type="ORF">ATK36_1283</name>
</gene>
<feature type="compositionally biased region" description="Polar residues" evidence="6">
    <location>
        <begin position="1336"/>
        <end position="1345"/>
    </location>
</feature>
<feature type="region of interest" description="Disordered" evidence="6">
    <location>
        <begin position="859"/>
        <end position="1637"/>
    </location>
</feature>
<feature type="compositionally biased region" description="Low complexity" evidence="6">
    <location>
        <begin position="1051"/>
        <end position="1064"/>
    </location>
</feature>
<feature type="compositionally biased region" description="Polar residues" evidence="6">
    <location>
        <begin position="1254"/>
        <end position="1273"/>
    </location>
</feature>
<evidence type="ECO:0000256" key="2">
    <source>
        <dbReference type="ARBA" id="ARBA00012438"/>
    </source>
</evidence>
<dbReference type="PANTHER" id="PTHR45436:SF5">
    <property type="entry name" value="SENSOR HISTIDINE KINASE TRCS"/>
    <property type="match status" value="1"/>
</dbReference>
<dbReference type="SUPFAM" id="SSF55874">
    <property type="entry name" value="ATPase domain of HSP90 chaperone/DNA topoisomerase II/histidine kinase"/>
    <property type="match status" value="1"/>
</dbReference>
<keyword evidence="4" id="KW-0808">Transferase</keyword>
<feature type="region of interest" description="Disordered" evidence="6">
    <location>
        <begin position="663"/>
        <end position="759"/>
    </location>
</feature>
<comment type="caution">
    <text evidence="9">The sequence shown here is derived from an EMBL/GenBank/DDBJ whole genome shotgun (WGS) entry which is preliminary data.</text>
</comment>
<accession>A0A2A9F6Z8</accession>
<protein>
    <recommendedName>
        <fullName evidence="2">histidine kinase</fullName>
        <ecNumber evidence="2">2.7.13.3</ecNumber>
    </recommendedName>
</protein>
<feature type="compositionally biased region" description="Polar residues" evidence="6">
    <location>
        <begin position="1300"/>
        <end position="1310"/>
    </location>
</feature>
<feature type="compositionally biased region" description="Polar residues" evidence="6">
    <location>
        <begin position="979"/>
        <end position="988"/>
    </location>
</feature>
<reference evidence="9 10" key="1">
    <citation type="submission" date="2017-10" db="EMBL/GenBank/DDBJ databases">
        <title>Sequencing the genomes of 1000 actinobacteria strains.</title>
        <authorList>
            <person name="Klenk H.-P."/>
        </authorList>
    </citation>
    <scope>NUCLEOTIDE SEQUENCE [LARGE SCALE GENOMIC DNA]</scope>
    <source>
        <strain evidence="9 10">DSM 46092</strain>
    </source>
</reference>
<keyword evidence="7" id="KW-0472">Membrane</keyword>
<feature type="compositionally biased region" description="Gly residues" evidence="6">
    <location>
        <begin position="1007"/>
        <end position="1017"/>
    </location>
</feature>
<evidence type="ECO:0000256" key="1">
    <source>
        <dbReference type="ARBA" id="ARBA00000085"/>
    </source>
</evidence>
<evidence type="ECO:0000313" key="9">
    <source>
        <dbReference type="EMBL" id="PFG46312.1"/>
    </source>
</evidence>
<dbReference type="InterPro" id="IPR050428">
    <property type="entry name" value="TCS_sensor_his_kinase"/>
</dbReference>
<dbReference type="Gene3D" id="3.30.565.10">
    <property type="entry name" value="Histidine kinase-like ATPase, C-terminal domain"/>
    <property type="match status" value="1"/>
</dbReference>
<dbReference type="InterPro" id="IPR013587">
    <property type="entry name" value="Nitrate/nitrite_sensing"/>
</dbReference>
<keyword evidence="7" id="KW-1133">Transmembrane helix</keyword>
<evidence type="ECO:0000256" key="6">
    <source>
        <dbReference type="SAM" id="MobiDB-lite"/>
    </source>
</evidence>
<feature type="transmembrane region" description="Helical" evidence="7">
    <location>
        <begin position="31"/>
        <end position="52"/>
    </location>
</feature>
<dbReference type="SMART" id="SM00387">
    <property type="entry name" value="HATPase_c"/>
    <property type="match status" value="1"/>
</dbReference>
<dbReference type="GO" id="GO:0004673">
    <property type="term" value="F:protein histidine kinase activity"/>
    <property type="evidence" value="ECO:0007669"/>
    <property type="project" value="UniProtKB-EC"/>
</dbReference>
<feature type="compositionally biased region" description="Low complexity" evidence="6">
    <location>
        <begin position="1078"/>
        <end position="1103"/>
    </location>
</feature>
<evidence type="ECO:0000256" key="7">
    <source>
        <dbReference type="SAM" id="Phobius"/>
    </source>
</evidence>
<dbReference type="Gene3D" id="6.10.340.10">
    <property type="match status" value="1"/>
</dbReference>
<dbReference type="EMBL" id="PDJK01000002">
    <property type="protein sequence ID" value="PFG46312.1"/>
    <property type="molecule type" value="Genomic_DNA"/>
</dbReference>
<dbReference type="InterPro" id="IPR036890">
    <property type="entry name" value="HATPase_C_sf"/>
</dbReference>
<sequence>MPVEKPAGQPSGPSGWRAAMRWRDWSLPVKLSAVTLVPIVLALVLGITAIVGQVSRSSDYQRVDRLVALSAQLRALTDGLQRERTLTAAQLTAGTPSATPELKSARAATDAAIGPFTEAAGRAGTGGSSLSGAVNSATAQVNEIAVIRQQVGAGLLRAAEVVDDYTAVTTALIAADTAVSAGVSADALGSTPAALHDLEAAKEQASVTQAVVAYGIAGGSLTPQQLSNVRDAQLRYDDRIADFTAAATAPQRQDLDSTLKPDTAYDVKRMAGLALGDQGTANGTALRQLSAPEWGAAAEAVTAQLGEVGKRMTVELTAASRSLVEDASSSAGLLAVLLFAALAVAVAVVFVISRQLLRSLNTLRRSALDVAEKDLPDAVRNIQEGRAQSVEVAPVPVQVQDEVGEVARAFEKVHSQALRLATEQAAMRAGYSSVFVNLSRRSQSLVQRQLQLIERLERDEEDADQLATLFQLDHLATRMRRNNENLMVLSGAEPGRRSGQPVAVHDVLRAAVSEIEQYQRVSVQHPPAVKIVGFAASDVQRLVAELLDNATAFSAPETQVTVATRLAEDGSLNVDILDKGIGMNEYEVVEANGRLTDSGSVDLATSRRMGLFVVGRLAGRHRIGVSLHGGKDIVGVRATVVVPPELVMGGSVIETGPIAGMPAGAATSSGLPRRQRPANGATRPGMLPPAAGRPVDGARPPSDLEVSGTALFSPIPRDEQAPPPPPQLPQIVNVPPPRPETPPPPPPEPPRDERAGALPAGKDLFAAAAGGTLSDWWSQAAQQVPEVPPPSAAETTIENTPIFDEMLSAWFRSPAPSAEPAEATPAAAAVDAAPVTTPEQDERNWDFASDENWRTVQAVTQSEPTAFTKVGLPRRRRGEQLLPGSATPDAVAPEPDQDKPELPARDPSDIRGRLTSFQRGVNRGRQAVRESGAAEQPGGAMGFTPAAPDVPVPGERPAGTVPSADGVPGLLSGWAGQQGPMQPGSTGSVPAGEEPGRAGSLGERLGWTGGGAPGEAGAGSLPSRDGAGSPGEQVGRTSAVPQRGQAGAGASGESADRSGFAPGESSGGSGAAPTWGEPTGQAGSSPSSAAGAGTPGFTAAPGAQSTSDAAGLASPGRPDEADRPEPPTAMPRRTPGATSPAPPGSTAGGALFPTAFTPARDVTEPGEEPGRTPAADGTPPDNGRSRVAAAFMGNRGQTPAGDDPSRTESGPDQSAGDTETADGTTTGPAAAEDTPERPADEAAGTGYFRLPSRGTANQRSESPQAGTQPTGTASARPGESDASAGQPDGPEPGGQPFGSGSASDNGTSAGQPGGSEQAAQPSGFAGLAGEGVQSDGADQTVQATGFTGAPESAPGQPGGSDQAVQPSGFTGPPSDGVPAGQPAGLDRILEPTGFTAAPGAVPAGQPDGSDLAVQPTGFSGTPGSTPAGRPEALQPSGFAGLSGDAAGQPGVVAQPSGLTGTQDDAPGGEPGDPARTVQPSGTPGDDTTHPGGPDQRITPDPAGRPGSLPTRRRGASEVPPGPAAVDPGQVPAPVAGTGGGKGGSEWTFGSDEGWRTVDAVSQSAPASFTSAGLPRRRRGEQLLPGSAPPPSGVVPSRPSRDAHDVRGRLSSFQQGIQRGRHRTAQGAEKNHETLEGE</sequence>
<feature type="compositionally biased region" description="Low complexity" evidence="6">
    <location>
        <begin position="1481"/>
        <end position="1494"/>
    </location>
</feature>
<comment type="catalytic activity">
    <reaction evidence="1">
        <text>ATP + protein L-histidine = ADP + protein N-phospho-L-histidine.</text>
        <dbReference type="EC" id="2.7.13.3"/>
    </reaction>
</comment>
<evidence type="ECO:0000313" key="10">
    <source>
        <dbReference type="Proteomes" id="UP000243542"/>
    </source>
</evidence>
<feature type="compositionally biased region" description="Low complexity" evidence="6">
    <location>
        <begin position="1215"/>
        <end position="1232"/>
    </location>
</feature>
<dbReference type="GO" id="GO:0000160">
    <property type="term" value="P:phosphorelay signal transduction system"/>
    <property type="evidence" value="ECO:0007669"/>
    <property type="project" value="TreeGrafter"/>
</dbReference>
<dbReference type="InterPro" id="IPR003594">
    <property type="entry name" value="HATPase_dom"/>
</dbReference>
<dbReference type="Proteomes" id="UP000243542">
    <property type="component" value="Unassembled WGS sequence"/>
</dbReference>
<keyword evidence="5" id="KW-0418">Kinase</keyword>
<name>A0A2A9F6Z8_9PSEU</name>
<feature type="transmembrane region" description="Helical" evidence="7">
    <location>
        <begin position="331"/>
        <end position="352"/>
    </location>
</feature>
<dbReference type="GO" id="GO:0005886">
    <property type="term" value="C:plasma membrane"/>
    <property type="evidence" value="ECO:0007669"/>
    <property type="project" value="TreeGrafter"/>
</dbReference>
<feature type="region of interest" description="Disordered" evidence="6">
    <location>
        <begin position="815"/>
        <end position="845"/>
    </location>
</feature>
<dbReference type="EC" id="2.7.13.3" evidence="2"/>
<feature type="compositionally biased region" description="Basic and acidic residues" evidence="6">
    <location>
        <begin position="1598"/>
        <end position="1607"/>
    </location>
</feature>
<dbReference type="Pfam" id="PF02518">
    <property type="entry name" value="HATPase_c"/>
    <property type="match status" value="1"/>
</dbReference>
<evidence type="ECO:0000256" key="4">
    <source>
        <dbReference type="ARBA" id="ARBA00022679"/>
    </source>
</evidence>
<keyword evidence="7" id="KW-0812">Transmembrane</keyword>
<feature type="compositionally biased region" description="Basic and acidic residues" evidence="6">
    <location>
        <begin position="896"/>
        <end position="912"/>
    </location>
</feature>
<feature type="compositionally biased region" description="Polar residues" evidence="6">
    <location>
        <begin position="1559"/>
        <end position="1570"/>
    </location>
</feature>
<feature type="domain" description="Histidine kinase/HSP90-like ATPase" evidence="8">
    <location>
        <begin position="534"/>
        <end position="646"/>
    </location>
</feature>
<organism evidence="9 10">
    <name type="scientific">Amycolatopsis sulphurea</name>
    <dbReference type="NCBI Taxonomy" id="76022"/>
    <lineage>
        <taxon>Bacteria</taxon>
        <taxon>Bacillati</taxon>
        <taxon>Actinomycetota</taxon>
        <taxon>Actinomycetes</taxon>
        <taxon>Pseudonocardiales</taxon>
        <taxon>Pseudonocardiaceae</taxon>
        <taxon>Amycolatopsis</taxon>
    </lineage>
</organism>
<keyword evidence="3" id="KW-0597">Phosphoprotein</keyword>
<evidence type="ECO:0000256" key="5">
    <source>
        <dbReference type="ARBA" id="ARBA00022777"/>
    </source>
</evidence>
<feature type="compositionally biased region" description="Basic and acidic residues" evidence="6">
    <location>
        <begin position="1628"/>
        <end position="1637"/>
    </location>
</feature>
<evidence type="ECO:0000259" key="8">
    <source>
        <dbReference type="SMART" id="SM00387"/>
    </source>
</evidence>
<feature type="compositionally biased region" description="Low complexity" evidence="6">
    <location>
        <begin position="815"/>
        <end position="838"/>
    </location>
</feature>
<proteinExistence type="predicted"/>